<feature type="transmembrane region" description="Helical" evidence="1">
    <location>
        <begin position="1714"/>
        <end position="1737"/>
    </location>
</feature>
<organism evidence="2">
    <name type="scientific">Babesia bigemina</name>
    <dbReference type="NCBI Taxonomy" id="5866"/>
    <lineage>
        <taxon>Eukaryota</taxon>
        <taxon>Sar</taxon>
        <taxon>Alveolata</taxon>
        <taxon>Apicomplexa</taxon>
        <taxon>Aconoidasida</taxon>
        <taxon>Piroplasmida</taxon>
        <taxon>Babesiidae</taxon>
        <taxon>Babesia</taxon>
    </lineage>
</organism>
<dbReference type="EMBL" id="LK055146">
    <property type="protein sequence ID" value="CDR71749.1"/>
    <property type="molecule type" value="Genomic_DNA"/>
</dbReference>
<reference evidence="2" key="1">
    <citation type="journal article" date="2014" name="Nucleic Acids Res.">
        <title>The evolutionary dynamics of variant antigen genes in Babesia reveal a history of genomic innovation underlying host-parasite interaction.</title>
        <authorList>
            <person name="Jackson A.P."/>
            <person name="Otto T.D."/>
            <person name="Darby A."/>
            <person name="Ramaprasad A."/>
            <person name="Xia D."/>
            <person name="Echaide I.E."/>
            <person name="Farber M."/>
            <person name="Gahlot S."/>
            <person name="Gamble J."/>
            <person name="Gupta D."/>
            <person name="Gupta Y."/>
            <person name="Jackson L."/>
            <person name="Malandrin L."/>
            <person name="Malas T.B."/>
            <person name="Moussa E."/>
            <person name="Nair M."/>
            <person name="Reid AJ."/>
            <person name="Sanders M."/>
            <person name="Sharma J."/>
            <person name="Tracey A."/>
            <person name="Quail M.A."/>
            <person name="Weir W."/>
            <person name="Wastling J.M."/>
            <person name="Hall N."/>
            <person name="Willadsen P."/>
            <person name="Lingelbach K."/>
            <person name="Shiels B."/>
            <person name="Tait A."/>
            <person name="Berriman M."/>
            <person name="Allred D.R."/>
            <person name="Pain A."/>
        </authorList>
    </citation>
    <scope>NUCLEOTIDE SEQUENCE</scope>
    <source>
        <strain evidence="2">Bond</strain>
    </source>
</reference>
<keyword evidence="1" id="KW-1133">Transmembrane helix</keyword>
<keyword evidence="1" id="KW-0812">Transmembrane</keyword>
<evidence type="ECO:0000313" key="2">
    <source>
        <dbReference type="EMBL" id="CDR71749.1"/>
    </source>
</evidence>
<dbReference type="VEuPathDB" id="PiroplasmaDB:BBBOND_0004070"/>
<evidence type="ECO:0000256" key="1">
    <source>
        <dbReference type="SAM" id="Phobius"/>
    </source>
</evidence>
<gene>
    <name evidence="2" type="ORF">BBBOND_0004070</name>
</gene>
<sequence length="1776" mass="197614">MTFLNHNNNLCLDTLPFPSSTSCHCPDRVPSSELDKKFGKILNLKITSNNNPNNILTNLCSGLEKFLGFNSASKGYDGSGIVYSDLDRLCDGVMGFLSGVLSNIKDHLGQHNNEISNAIKSLETCKHGGKLGFNDAIGRVVEGVRGYNEKVRESNECAKTPIRTLMKYVKPGKGELNKGIDTLQVTEDPRQAEEQVSTAKALVATSLQKYKEYETQYRDVTQHINDLYLQCKTSIHNAHRVVSHETTRLGQLAGREATELEATEKVIRETLTALEAQVMGHIKREVNALVESLKGLIKNVILKDLTQISVNLKSHVKDLKKWIEEADEMLKKPIKDAELVEKNGLGFLYKDEIKRVERELSAWTGWIGTYRDDLHRMAADVSAKITELGKQFSEISGGTAPTSIDGILGKIRDKVRDIRADVGDNGNVADSIFQQWDLLKGKVSGFLKGVYDDHGVLGRKGELGEVVGGIKNYAERFKTKDIFGHIVNKWIKDNLDYNEVAKDFLKKYIETNGNEAKVTGKWDNAKKAFNSTGAKQIVDKISEEVKAKLNAEAFRAFVNLDTENIVNNVEKVKEGIFTFSSQLKQKLTEGQPGTGEEFVKGIAMAIEKDLGTYVTSSHLSPNSDLESAVKILLYGTFTTARQVYEELHELVEKSELGKRLKKAIATIGDINKQFDNTPNGSDDYGNLIDNTLTRVNQKIMTLHSSLNKATGQSGSRDNHAEKLDQAIAQVKTQAELLSAAETTVKLQGWSTKITSNLKKLIDTFAKSGKEVKEALQKLKDSHIANGKTGVADSLQAIHDNLNKLLTGPVTMAINDAEEIIGKDAPTLQAKYVEYLEESVGDEVKQATDKFTTHARNQYVSSVKSLLSDFSSKVYGDIKNLTVSINQDLSLGYKEFMDKFEKHFLKGDTSLEAITSLKATSTVGQKSAMSQATSKFNTAMKAFFDRWEKQTEFASDYKAITPAKEALRKLLAKLVQSQHFDHEFCNNLDALTDELDKFTPGKFGQPNTVLSQAFKEGFADLASVLGRAYVSVYDGGQGISKWLTKSDTQLTDEGRKGAKVCLTIIHLLGISLPMLRVNCKSLSGQQINRNGDLGKLFADEGYRVSDRGEQNGELQDQDWMKGDQVQKRLTWPISGVDNEHLKLCKPNDKHDKFSLIDIMACLVGHLVQYNDVCHIVPPSKGNAPCNVYQMLCWLDGLPHSPVYQDLIIDGFSGLFEKPGEQHKGAQSDDLPVIDENADTLDAYPKPITAETLRSNLQQVCAQSHNVLTSILGYGHAGGVYACEFTNNSQGLVYPNDKNALLCLLFDILKRVHQQCYFICQQLLHDKKLNGWRDCWYGYQVAGSTWQCNTLQCPEQRADQDHKQTCDQKCNQSAGCGLKSPLQSFLEDGLHGFLPHRVSSKGPKMSCSSCSKTPGMPCITPMGFADIGNMASHRRIGRHIYMVLTDFCSAEYSPLTKLCSQLTCLLSSAPTTLGDMFAFYYHFLNQWNRGSKGIRDKHREIAFGVAVSKANFKNPSTKLDITSMFKTNVHGFGHSASHFNGDLNTLVSCNPTATATSPCGSYLKPLNRDIRHMFAEDNADKYLSWIVYLTESFYKLLEQLYADCCNNCNKPGARCHGRSCDKECMMKARFVMNDTMPTHSQGCRSIVNCTMTLPTLRKYGMYFESKSDLNGKNIATKRTCEDFCKALAQVVKQGNALYVLVHKTIPEFLFTIREPFIWLNVALWSLSLFYLICVMVGRLDVLHIRSHLRIPSSHKITAQSLLAAAQVGRLAKISYLQP</sequence>
<protein>
    <recommendedName>
        <fullName evidence="3">C3H1-type domain-containing protein</fullName>
    </recommendedName>
</protein>
<proteinExistence type="predicted"/>
<accession>A0A061BTB0</accession>
<keyword evidence="1" id="KW-0472">Membrane</keyword>
<reference evidence="2" key="2">
    <citation type="submission" date="2014-06" db="EMBL/GenBank/DDBJ databases">
        <authorList>
            <person name="Aslett M."/>
            <person name="De Silva Nishadi"/>
        </authorList>
    </citation>
    <scope>NUCLEOTIDE SEQUENCE</scope>
    <source>
        <strain evidence="2">Bond</strain>
    </source>
</reference>
<name>A0A061BTB0_BABBI</name>
<dbReference type="GeneID" id="24561966"/>
<dbReference type="RefSeq" id="XP_012770694.1">
    <property type="nucleotide sequence ID" value="XM_012915240.1"/>
</dbReference>
<evidence type="ECO:0008006" key="3">
    <source>
        <dbReference type="Google" id="ProtNLM"/>
    </source>
</evidence>
<dbReference type="KEGG" id="bbig:BBBOND_0004070"/>